<dbReference type="GO" id="GO:0016787">
    <property type="term" value="F:hydrolase activity"/>
    <property type="evidence" value="ECO:0007669"/>
    <property type="project" value="UniProtKB-KW"/>
</dbReference>
<dbReference type="Proteomes" id="UP000501747">
    <property type="component" value="Chromosome"/>
</dbReference>
<dbReference type="RefSeq" id="WP_166033805.1">
    <property type="nucleotide sequence ID" value="NZ_CP049887.1"/>
</dbReference>
<keyword evidence="2" id="KW-0378">Hydrolase</keyword>
<evidence type="ECO:0000259" key="1">
    <source>
        <dbReference type="Pfam" id="PF00561"/>
    </source>
</evidence>
<dbReference type="PANTHER" id="PTHR43798">
    <property type="entry name" value="MONOACYLGLYCEROL LIPASE"/>
    <property type="match status" value="1"/>
</dbReference>
<dbReference type="AlphaFoldDB" id="A0A6G8ART0"/>
<accession>A0A6G8ART0</accession>
<gene>
    <name evidence="2" type="ORF">G7082_03310</name>
</gene>
<dbReference type="SUPFAM" id="SSF53474">
    <property type="entry name" value="alpha/beta-Hydrolases"/>
    <property type="match status" value="1"/>
</dbReference>
<dbReference type="Gene3D" id="3.40.50.1820">
    <property type="entry name" value="alpha/beta hydrolase"/>
    <property type="match status" value="1"/>
</dbReference>
<feature type="domain" description="AB hydrolase-1" evidence="1">
    <location>
        <begin position="12"/>
        <end position="112"/>
    </location>
</feature>
<protein>
    <submittedName>
        <fullName evidence="2">Alpha/beta hydrolase</fullName>
    </submittedName>
</protein>
<dbReference type="PANTHER" id="PTHR43798:SF33">
    <property type="entry name" value="HYDROLASE, PUTATIVE (AFU_ORTHOLOGUE AFUA_2G14860)-RELATED"/>
    <property type="match status" value="1"/>
</dbReference>
<evidence type="ECO:0000313" key="3">
    <source>
        <dbReference type="Proteomes" id="UP000501747"/>
    </source>
</evidence>
<dbReference type="EMBL" id="CP049887">
    <property type="protein sequence ID" value="QIL47633.1"/>
    <property type="molecule type" value="Genomic_DNA"/>
</dbReference>
<dbReference type="Pfam" id="PF00561">
    <property type="entry name" value="Abhydrolase_1"/>
    <property type="match status" value="1"/>
</dbReference>
<evidence type="ECO:0000313" key="2">
    <source>
        <dbReference type="EMBL" id="QIL47633.1"/>
    </source>
</evidence>
<sequence length="265" mass="30436">MSVYEIGNGDQTLVFLSGGLTASPILDFKMLYDCLKDDFKIIVVEKFGYGFSSDTDMSRDIDVMLEETRELLKIKGIQSPYVLVPHSMSGIEALYWHQKYPEEVSAIIGLDMAMYEAYEMLKINLLGLKMNRLLIKVGLTKLFPKTVESDAVKYGNLNQIEKDIYNQLFHKNFTSKATLNEVKKIKENSLLIRDVNIENLPILVLVSNGKGTGIAKKRWLSIQQNLSKKSKYGKIIYYDCPHYIHNHQAKEISEEIKIFVRDKYC</sequence>
<dbReference type="GO" id="GO:0016020">
    <property type="term" value="C:membrane"/>
    <property type="evidence" value="ECO:0007669"/>
    <property type="project" value="TreeGrafter"/>
</dbReference>
<reference evidence="2 3" key="1">
    <citation type="submission" date="2020-03" db="EMBL/GenBank/DDBJ databases">
        <title>Vagococcus sp. nov., isolated from beetles.</title>
        <authorList>
            <person name="Hyun D.-W."/>
            <person name="Bae J.-W."/>
        </authorList>
    </citation>
    <scope>NUCLEOTIDE SEQUENCE [LARGE SCALE GENOMIC DNA]</scope>
    <source>
        <strain evidence="2 3">HDW17B</strain>
    </source>
</reference>
<proteinExistence type="predicted"/>
<dbReference type="InterPro" id="IPR050266">
    <property type="entry name" value="AB_hydrolase_sf"/>
</dbReference>
<organism evidence="2 3">
    <name type="scientific">Vagococcus hydrophili</name>
    <dbReference type="NCBI Taxonomy" id="2714947"/>
    <lineage>
        <taxon>Bacteria</taxon>
        <taxon>Bacillati</taxon>
        <taxon>Bacillota</taxon>
        <taxon>Bacilli</taxon>
        <taxon>Lactobacillales</taxon>
        <taxon>Enterococcaceae</taxon>
        <taxon>Vagococcus</taxon>
    </lineage>
</organism>
<dbReference type="KEGG" id="vhy:G7082_03310"/>
<dbReference type="InterPro" id="IPR029058">
    <property type="entry name" value="AB_hydrolase_fold"/>
</dbReference>
<name>A0A6G8ART0_9ENTE</name>
<dbReference type="InterPro" id="IPR000073">
    <property type="entry name" value="AB_hydrolase_1"/>
</dbReference>
<keyword evidence="3" id="KW-1185">Reference proteome</keyword>